<dbReference type="RefSeq" id="WP_184582800.1">
    <property type="nucleotide sequence ID" value="NZ_JACHJT010000001.1"/>
</dbReference>
<dbReference type="EMBL" id="JACHJT010000001">
    <property type="protein sequence ID" value="MBB4934608.1"/>
    <property type="molecule type" value="Genomic_DNA"/>
</dbReference>
<evidence type="ECO:0000313" key="2">
    <source>
        <dbReference type="Proteomes" id="UP000523007"/>
    </source>
</evidence>
<dbReference type="Proteomes" id="UP000523007">
    <property type="component" value="Unassembled WGS sequence"/>
</dbReference>
<proteinExistence type="predicted"/>
<sequence length="94" mass="11132">MNERPDPLLRLLRNKYGHRWHIRRTEHLWVATVRVSETDHAPTLVEPDVEEFVRQLEDPPARAGRSLLARRWFQEQLYDLGHDGPYYCAGPPMT</sequence>
<evidence type="ECO:0000313" key="1">
    <source>
        <dbReference type="EMBL" id="MBB4934608.1"/>
    </source>
</evidence>
<gene>
    <name evidence="1" type="ORF">F4561_005428</name>
</gene>
<accession>A0A7W7RM99</accession>
<reference evidence="1 2" key="1">
    <citation type="submission" date="2020-08" db="EMBL/GenBank/DDBJ databases">
        <title>Sequencing the genomes of 1000 actinobacteria strains.</title>
        <authorList>
            <person name="Klenk H.-P."/>
        </authorList>
    </citation>
    <scope>NUCLEOTIDE SEQUENCE [LARGE SCALE GENOMIC DNA]</scope>
    <source>
        <strain evidence="1 2">DSM 102030</strain>
    </source>
</reference>
<comment type="caution">
    <text evidence="1">The sequence shown here is derived from an EMBL/GenBank/DDBJ whole genome shotgun (WGS) entry which is preliminary data.</text>
</comment>
<organism evidence="1 2">
    <name type="scientific">Lipingzhangella halophila</name>
    <dbReference type="NCBI Taxonomy" id="1783352"/>
    <lineage>
        <taxon>Bacteria</taxon>
        <taxon>Bacillati</taxon>
        <taxon>Actinomycetota</taxon>
        <taxon>Actinomycetes</taxon>
        <taxon>Streptosporangiales</taxon>
        <taxon>Nocardiopsidaceae</taxon>
        <taxon>Lipingzhangella</taxon>
    </lineage>
</organism>
<dbReference type="AlphaFoldDB" id="A0A7W7RM99"/>
<name>A0A7W7RM99_9ACTN</name>
<keyword evidence="2" id="KW-1185">Reference proteome</keyword>
<protein>
    <submittedName>
        <fullName evidence="1">Uncharacterized protein</fullName>
    </submittedName>
</protein>